<dbReference type="Pfam" id="PF00400">
    <property type="entry name" value="WD40"/>
    <property type="match status" value="4"/>
</dbReference>
<feature type="domain" description="IFT80 second beta-propeller" evidence="5">
    <location>
        <begin position="318"/>
        <end position="626"/>
    </location>
</feature>
<evidence type="ECO:0000256" key="2">
    <source>
        <dbReference type="ARBA" id="ARBA00023069"/>
    </source>
</evidence>
<keyword evidence="4" id="KW-0853">WD repeat</keyword>
<dbReference type="InterPro" id="IPR015943">
    <property type="entry name" value="WD40/YVTN_repeat-like_dom_sf"/>
</dbReference>
<evidence type="ECO:0000313" key="8">
    <source>
        <dbReference type="Proteomes" id="UP001201812"/>
    </source>
</evidence>
<evidence type="ECO:0000313" key="7">
    <source>
        <dbReference type="EMBL" id="KAI1723384.1"/>
    </source>
</evidence>
<dbReference type="EMBL" id="JAKKPZ010000003">
    <property type="protein sequence ID" value="KAI1723384.1"/>
    <property type="molecule type" value="Genomic_DNA"/>
</dbReference>
<proteinExistence type="predicted"/>
<accession>A0AAD4RBB6</accession>
<dbReference type="GO" id="GO:0005929">
    <property type="term" value="C:cilium"/>
    <property type="evidence" value="ECO:0007669"/>
    <property type="project" value="UniProtKB-SubCell"/>
</dbReference>
<dbReference type="InterPro" id="IPR056157">
    <property type="entry name" value="TPR_IFT80_172_dom"/>
</dbReference>
<dbReference type="GO" id="GO:0060271">
    <property type="term" value="P:cilium assembly"/>
    <property type="evidence" value="ECO:0007669"/>
    <property type="project" value="TreeGrafter"/>
</dbReference>
<dbReference type="AlphaFoldDB" id="A0AAD4RBB6"/>
<dbReference type="Pfam" id="PF23335">
    <property type="entry name" value="Beta-prop_IFT80_2nd"/>
    <property type="match status" value="1"/>
</dbReference>
<dbReference type="PANTHER" id="PTHR24098">
    <property type="entry name" value="OUTER SEGMENT 5"/>
    <property type="match status" value="1"/>
</dbReference>
<evidence type="ECO:0000259" key="5">
    <source>
        <dbReference type="Pfam" id="PF23335"/>
    </source>
</evidence>
<evidence type="ECO:0000256" key="1">
    <source>
        <dbReference type="ARBA" id="ARBA00004138"/>
    </source>
</evidence>
<evidence type="ECO:0000256" key="3">
    <source>
        <dbReference type="ARBA" id="ARBA00023273"/>
    </source>
</evidence>
<keyword evidence="3" id="KW-0966">Cell projection</keyword>
<sequence>MKLKLQKLGERHPTAPQNQELVEHSEAVLGVGWLNSDEILSCSDDHQVLKWNIASGKAQPINLINNKENYYPTSLKIARRTDNTSGAPATRSSAGDIFLLTSSDGKIQLINTSGKVEKVIDAHQGATLSARWSNDGTGFVSSGEDGTVKMWSRNGMLRSVLVQAGRAAYSADWNPQSNKVAYCSGEECFIKMLKAQTSPIKWKAHQGTVLCLEWCATTDIILTGGEDCRYRLWDGLGRPLYTSNSHNHPITALAWNPTGELFAVGSYNILRLCDRAGWSHCLEKPTNGSVYCLSWSADGTQLIAGCATGAVLHAQVIEKRLMWENLEAVQVKRKTVNIRDLTSEVGQERLETRDRVTKLQLGFNYLVVATTKQFYIFSARNWNTPVIVDLKEGAVSLILLCEKSFLLVLDSMGGSGVGGSGSTIQTLNYEGRMQATLRLPSSGGEPLSEHTAAISNDVVVIRDRTHHHTIHLFETLTGKTAGDGKIRHTMDVVEVAINQCGPISERRLAFVDTNGECWLAMVNSYGVAQRAEKIGSLVSDLHFNTTTNMLSAFQDQSLVVWTYPSVVFTDKDLLTKTMINVSDTHDTLGSQSATLGKSSIVIGFIGNTVTIRRSDGCLTAFYVPPFIAGLINCIKASKWDQAVRICRTVKEDYLWATLAGMSAADKNYTVAEICYGQLLETEKVLLLGEIRAETDPQLKNAMMALFNGNRREADMALVQSGRYFRAIMANLAMFKFDRALELAIKSQTHLDTVLGYRQRYLEQTGRKESDSKFLKYLSQVEIDWPHIREKIQEDEEKEKLVR</sequence>
<keyword evidence="2" id="KW-0969">Cilium</keyword>
<feature type="repeat" description="WD" evidence="4">
    <location>
        <begin position="202"/>
        <end position="234"/>
    </location>
</feature>
<dbReference type="InterPro" id="IPR001680">
    <property type="entry name" value="WD40_rpt"/>
</dbReference>
<feature type="repeat" description="WD" evidence="4">
    <location>
        <begin position="120"/>
        <end position="152"/>
    </location>
</feature>
<dbReference type="PROSITE" id="PS50294">
    <property type="entry name" value="WD_REPEATS_REGION"/>
    <property type="match status" value="2"/>
</dbReference>
<dbReference type="Gene3D" id="2.130.10.10">
    <property type="entry name" value="YVTN repeat-like/Quinoprotein amine dehydrogenase"/>
    <property type="match status" value="2"/>
</dbReference>
<dbReference type="Proteomes" id="UP001201812">
    <property type="component" value="Unassembled WGS sequence"/>
</dbReference>
<dbReference type="Pfam" id="PF23387">
    <property type="entry name" value="TPR_IFT80_172"/>
    <property type="match status" value="1"/>
</dbReference>
<gene>
    <name evidence="7" type="ORF">DdX_03542</name>
</gene>
<keyword evidence="8" id="KW-1185">Reference proteome</keyword>
<evidence type="ECO:0000256" key="4">
    <source>
        <dbReference type="PROSITE-ProRule" id="PRU00221"/>
    </source>
</evidence>
<dbReference type="SUPFAM" id="SSF50978">
    <property type="entry name" value="WD40 repeat-like"/>
    <property type="match status" value="1"/>
</dbReference>
<dbReference type="InterPro" id="IPR056456">
    <property type="entry name" value="Beta-prop_IFT80_2nd"/>
</dbReference>
<dbReference type="InterPro" id="IPR036322">
    <property type="entry name" value="WD40_repeat_dom_sf"/>
</dbReference>
<organism evidence="7 8">
    <name type="scientific">Ditylenchus destructor</name>
    <dbReference type="NCBI Taxonomy" id="166010"/>
    <lineage>
        <taxon>Eukaryota</taxon>
        <taxon>Metazoa</taxon>
        <taxon>Ecdysozoa</taxon>
        <taxon>Nematoda</taxon>
        <taxon>Chromadorea</taxon>
        <taxon>Rhabditida</taxon>
        <taxon>Tylenchina</taxon>
        <taxon>Tylenchomorpha</taxon>
        <taxon>Sphaerularioidea</taxon>
        <taxon>Anguinidae</taxon>
        <taxon>Anguininae</taxon>
        <taxon>Ditylenchus</taxon>
    </lineage>
</organism>
<dbReference type="GO" id="GO:0030992">
    <property type="term" value="C:intraciliary transport particle B"/>
    <property type="evidence" value="ECO:0007669"/>
    <property type="project" value="TreeGrafter"/>
</dbReference>
<evidence type="ECO:0000259" key="6">
    <source>
        <dbReference type="Pfam" id="PF23387"/>
    </source>
</evidence>
<dbReference type="InterPro" id="IPR011047">
    <property type="entry name" value="Quinoprotein_ADH-like_sf"/>
</dbReference>
<reference evidence="7" key="1">
    <citation type="submission" date="2022-01" db="EMBL/GenBank/DDBJ databases">
        <title>Genome Sequence Resource for Two Populations of Ditylenchus destructor, the Migratory Endoparasitic Phytonematode.</title>
        <authorList>
            <person name="Zhang H."/>
            <person name="Lin R."/>
            <person name="Xie B."/>
        </authorList>
    </citation>
    <scope>NUCLEOTIDE SEQUENCE</scope>
    <source>
        <strain evidence="7">BazhouSP</strain>
    </source>
</reference>
<protein>
    <submittedName>
        <fullName evidence="7">Intraflagellar transport protein 80 like protein</fullName>
    </submittedName>
</protein>
<comment type="caution">
    <text evidence="7">The sequence shown here is derived from an EMBL/GenBank/DDBJ whole genome shotgun (WGS) entry which is preliminary data.</text>
</comment>
<comment type="subcellular location">
    <subcellularLocation>
        <location evidence="1">Cell projection</location>
        <location evidence="1">Cilium</location>
    </subcellularLocation>
</comment>
<dbReference type="PANTHER" id="PTHR24098:SF0">
    <property type="entry name" value="OUTER SEGMENT 5"/>
    <property type="match status" value="1"/>
</dbReference>
<dbReference type="SUPFAM" id="SSF50998">
    <property type="entry name" value="Quinoprotein alcohol dehydrogenase-like"/>
    <property type="match status" value="1"/>
</dbReference>
<dbReference type="SMART" id="SM00320">
    <property type="entry name" value="WD40"/>
    <property type="match status" value="7"/>
</dbReference>
<feature type="domain" description="IFT80/172/WDR35 TPR" evidence="6">
    <location>
        <begin position="654"/>
        <end position="799"/>
    </location>
</feature>
<name>A0AAD4RBB6_9BILA</name>
<dbReference type="PROSITE" id="PS50082">
    <property type="entry name" value="WD_REPEATS_2"/>
    <property type="match status" value="2"/>
</dbReference>